<evidence type="ECO:0000256" key="1">
    <source>
        <dbReference type="ARBA" id="ARBA00023015"/>
    </source>
</evidence>
<evidence type="ECO:0000256" key="3">
    <source>
        <dbReference type="ARBA" id="ARBA00023163"/>
    </source>
</evidence>
<dbReference type="PANTHER" id="PTHR30146:SF109">
    <property type="entry name" value="HTH-TYPE TRANSCRIPTIONAL REGULATOR GALS"/>
    <property type="match status" value="1"/>
</dbReference>
<dbReference type="EMBL" id="CP022743">
    <property type="protein sequence ID" value="ASU34062.1"/>
    <property type="molecule type" value="Genomic_DNA"/>
</dbReference>
<dbReference type="Gene3D" id="3.40.50.2300">
    <property type="match status" value="2"/>
</dbReference>
<evidence type="ECO:0000259" key="4">
    <source>
        <dbReference type="PROSITE" id="PS50932"/>
    </source>
</evidence>
<keyword evidence="6" id="KW-1185">Reference proteome</keyword>
<feature type="domain" description="HTH lacI-type" evidence="4">
    <location>
        <begin position="4"/>
        <end position="58"/>
    </location>
</feature>
<name>A0A223NW15_9SPHI</name>
<reference evidence="5 6" key="1">
    <citation type="submission" date="2017-08" db="EMBL/GenBank/DDBJ databases">
        <title>Complete genome sequence of Mucilaginibacter sp. strain BJC16-A31.</title>
        <authorList>
            <consortium name="Henan University of Science and Technology"/>
            <person name="You X."/>
        </authorList>
    </citation>
    <scope>NUCLEOTIDE SEQUENCE [LARGE SCALE GENOMIC DNA]</scope>
    <source>
        <strain evidence="5 6">BJC16-A31</strain>
    </source>
</reference>
<dbReference type="CDD" id="cd06267">
    <property type="entry name" value="PBP1_LacI_sugar_binding-like"/>
    <property type="match status" value="1"/>
</dbReference>
<dbReference type="Proteomes" id="UP000215002">
    <property type="component" value="Chromosome"/>
</dbReference>
<organism evidence="5 6">
    <name type="scientific">Mucilaginibacter xinganensis</name>
    <dbReference type="NCBI Taxonomy" id="1234841"/>
    <lineage>
        <taxon>Bacteria</taxon>
        <taxon>Pseudomonadati</taxon>
        <taxon>Bacteroidota</taxon>
        <taxon>Sphingobacteriia</taxon>
        <taxon>Sphingobacteriales</taxon>
        <taxon>Sphingobacteriaceae</taxon>
        <taxon>Mucilaginibacter</taxon>
    </lineage>
</organism>
<dbReference type="KEGG" id="muc:MuYL_2172"/>
<dbReference type="GO" id="GO:0000976">
    <property type="term" value="F:transcription cis-regulatory region binding"/>
    <property type="evidence" value="ECO:0007669"/>
    <property type="project" value="TreeGrafter"/>
</dbReference>
<evidence type="ECO:0000313" key="5">
    <source>
        <dbReference type="EMBL" id="ASU34062.1"/>
    </source>
</evidence>
<dbReference type="SMART" id="SM00354">
    <property type="entry name" value="HTH_LACI"/>
    <property type="match status" value="1"/>
</dbReference>
<dbReference type="PROSITE" id="PS50932">
    <property type="entry name" value="HTH_LACI_2"/>
    <property type="match status" value="1"/>
</dbReference>
<evidence type="ECO:0000256" key="2">
    <source>
        <dbReference type="ARBA" id="ARBA00023125"/>
    </source>
</evidence>
<dbReference type="PANTHER" id="PTHR30146">
    <property type="entry name" value="LACI-RELATED TRANSCRIPTIONAL REPRESSOR"/>
    <property type="match status" value="1"/>
</dbReference>
<keyword evidence="2" id="KW-0238">DNA-binding</keyword>
<dbReference type="InterPro" id="IPR001761">
    <property type="entry name" value="Peripla_BP/Lac1_sug-bd_dom"/>
</dbReference>
<proteinExistence type="predicted"/>
<keyword evidence="3" id="KW-0804">Transcription</keyword>
<evidence type="ECO:0000313" key="6">
    <source>
        <dbReference type="Proteomes" id="UP000215002"/>
    </source>
</evidence>
<gene>
    <name evidence="5" type="ORF">MuYL_2172</name>
</gene>
<dbReference type="SUPFAM" id="SSF47413">
    <property type="entry name" value="lambda repressor-like DNA-binding domains"/>
    <property type="match status" value="1"/>
</dbReference>
<dbReference type="Pfam" id="PF00532">
    <property type="entry name" value="Peripla_BP_1"/>
    <property type="match status" value="1"/>
</dbReference>
<dbReference type="OrthoDB" id="9803256at2"/>
<dbReference type="CDD" id="cd01392">
    <property type="entry name" value="HTH_LacI"/>
    <property type="match status" value="1"/>
</dbReference>
<sequence length="335" mass="37225">MGSVNIKKLALELNLSAATVSRALHDSYEISTETKQRVWALAKALNYQPNHFASNLRQQKSMTIAVIVPEVANNFFSQAINGIEEIARLHDYHVLIYQTHESTEKEIALIKRLLSGRVDGILISVASNANDSEHFKELITQLPLVFFDRLYEDIEAITVTTDDYESAFNATQHLVDCNCKKIAYLQALNNLSTGKKRLAGYLDALKNNGIISDEALIIKNCDDENKNYEQVKGLLITHKPDGIIASIEDLALPCYYACNDLNLNIPADVKIVSFSNLKTAPLLKPSLTTITQPAFQIGKEAATILFSVLNKKDIQPNETKVLKSTLMIRESTGMG</sequence>
<protein>
    <submittedName>
        <fullName evidence="5">Transcriptional regulator, LacI family</fullName>
    </submittedName>
</protein>
<dbReference type="InterPro" id="IPR000843">
    <property type="entry name" value="HTH_LacI"/>
</dbReference>
<dbReference type="InterPro" id="IPR010982">
    <property type="entry name" value="Lambda_DNA-bd_dom_sf"/>
</dbReference>
<dbReference type="InterPro" id="IPR028082">
    <property type="entry name" value="Peripla_BP_I"/>
</dbReference>
<dbReference type="RefSeq" id="WP_094570455.1">
    <property type="nucleotide sequence ID" value="NZ_CP022743.1"/>
</dbReference>
<accession>A0A223NW15</accession>
<dbReference type="Gene3D" id="1.10.260.40">
    <property type="entry name" value="lambda repressor-like DNA-binding domains"/>
    <property type="match status" value="1"/>
</dbReference>
<keyword evidence="1" id="KW-0805">Transcription regulation</keyword>
<dbReference type="Pfam" id="PF00356">
    <property type="entry name" value="LacI"/>
    <property type="match status" value="1"/>
</dbReference>
<dbReference type="GO" id="GO:0003700">
    <property type="term" value="F:DNA-binding transcription factor activity"/>
    <property type="evidence" value="ECO:0007669"/>
    <property type="project" value="TreeGrafter"/>
</dbReference>
<dbReference type="SUPFAM" id="SSF53822">
    <property type="entry name" value="Periplasmic binding protein-like I"/>
    <property type="match status" value="1"/>
</dbReference>
<dbReference type="AlphaFoldDB" id="A0A223NW15"/>